<keyword evidence="1" id="KW-0472">Membrane</keyword>
<evidence type="ECO:0000313" key="3">
    <source>
        <dbReference type="Proteomes" id="UP000239895"/>
    </source>
</evidence>
<name>A0ABX5EFH1_9MICO</name>
<comment type="caution">
    <text evidence="2">The sequence shown here is derived from an EMBL/GenBank/DDBJ whole genome shotgun (WGS) entry which is preliminary data.</text>
</comment>
<evidence type="ECO:0000313" key="2">
    <source>
        <dbReference type="EMBL" id="PRZ05126.1"/>
    </source>
</evidence>
<organism evidence="2 3">
    <name type="scientific">Isoptericola halotolerans</name>
    <dbReference type="NCBI Taxonomy" id="300560"/>
    <lineage>
        <taxon>Bacteria</taxon>
        <taxon>Bacillati</taxon>
        <taxon>Actinomycetota</taxon>
        <taxon>Actinomycetes</taxon>
        <taxon>Micrococcales</taxon>
        <taxon>Promicromonosporaceae</taxon>
        <taxon>Isoptericola</taxon>
    </lineage>
</organism>
<accession>A0ABX5EFH1</accession>
<gene>
    <name evidence="2" type="ORF">BCL65_108106</name>
</gene>
<keyword evidence="1" id="KW-0812">Transmembrane</keyword>
<dbReference type="EMBL" id="PVTX01000008">
    <property type="protein sequence ID" value="PRZ05126.1"/>
    <property type="molecule type" value="Genomic_DNA"/>
</dbReference>
<feature type="transmembrane region" description="Helical" evidence="1">
    <location>
        <begin position="31"/>
        <end position="52"/>
    </location>
</feature>
<keyword evidence="3" id="KW-1185">Reference proteome</keyword>
<protein>
    <submittedName>
        <fullName evidence="2">Uncharacterized protein</fullName>
    </submittedName>
</protein>
<sequence length="79" mass="8756">MVGEGQPVRVDLDPELDEDDEWDEAEPSYTWLHYIVLVVVAFVLGALVWNLLLDGPDTEDFGTEEASATMTLTDEGGTR</sequence>
<reference evidence="2 3" key="1">
    <citation type="submission" date="2018-03" db="EMBL/GenBank/DDBJ databases">
        <title>Comparative analysis of microorganisms from saline springs in Andes Mountain Range, Colombia.</title>
        <authorList>
            <person name="Rubin E."/>
        </authorList>
    </citation>
    <scope>NUCLEOTIDE SEQUENCE [LARGE SCALE GENOMIC DNA]</scope>
    <source>
        <strain evidence="2 3">CG 23</strain>
    </source>
</reference>
<evidence type="ECO:0000256" key="1">
    <source>
        <dbReference type="SAM" id="Phobius"/>
    </source>
</evidence>
<keyword evidence="1" id="KW-1133">Transmembrane helix</keyword>
<proteinExistence type="predicted"/>
<dbReference type="Proteomes" id="UP000239895">
    <property type="component" value="Unassembled WGS sequence"/>
</dbReference>